<dbReference type="PIRSF" id="PIRSF500176">
    <property type="entry name" value="L_ASNase"/>
    <property type="match status" value="1"/>
</dbReference>
<dbReference type="GO" id="GO:0006520">
    <property type="term" value="P:amino acid metabolic process"/>
    <property type="evidence" value="ECO:0007669"/>
    <property type="project" value="InterPro"/>
</dbReference>
<dbReference type="GO" id="GO:0004067">
    <property type="term" value="F:asparaginase activity"/>
    <property type="evidence" value="ECO:0007669"/>
    <property type="project" value="UniProtKB-UniRule"/>
</dbReference>
<dbReference type="SMART" id="SM00870">
    <property type="entry name" value="Asparaginase"/>
    <property type="match status" value="1"/>
</dbReference>
<comment type="caution">
    <text evidence="6">The sequence shown here is derived from an EMBL/GenBank/DDBJ whole genome shotgun (WGS) entry which is preliminary data.</text>
</comment>
<feature type="binding site" evidence="3">
    <location>
        <begin position="87"/>
        <end position="88"/>
    </location>
    <ligand>
        <name>substrate</name>
    </ligand>
</feature>
<dbReference type="RefSeq" id="WP_004801856.1">
    <property type="nucleotide sequence ID" value="NZ_AUGJ01000003.1"/>
</dbReference>
<evidence type="ECO:0000259" key="4">
    <source>
        <dbReference type="Pfam" id="PF00710"/>
    </source>
</evidence>
<dbReference type="Proteomes" id="UP000011758">
    <property type="component" value="Unassembled WGS sequence"/>
</dbReference>
<protein>
    <submittedName>
        <fullName evidence="6">L-asparaginase, type I</fullName>
    </submittedName>
</protein>
<dbReference type="BioCyc" id="ECAT999415-HMP:GTTI-607-MONOMER"/>
<dbReference type="PRINTS" id="PR00139">
    <property type="entry name" value="ASNGLNASE"/>
</dbReference>
<dbReference type="SFLD" id="SFLDS00057">
    <property type="entry name" value="Glutaminase/Asparaginase"/>
    <property type="match status" value="1"/>
</dbReference>
<evidence type="ECO:0000256" key="3">
    <source>
        <dbReference type="PIRSR" id="PIRSR001220-2"/>
    </source>
</evidence>
<dbReference type="CDD" id="cd08963">
    <property type="entry name" value="L-asparaginase_I"/>
    <property type="match status" value="1"/>
</dbReference>
<evidence type="ECO:0000313" key="7">
    <source>
        <dbReference type="Proteomes" id="UP000011758"/>
    </source>
</evidence>
<dbReference type="InterPro" id="IPR036152">
    <property type="entry name" value="Asp/glu_Ase-like_sf"/>
</dbReference>
<dbReference type="STRING" id="999415.HMPREF9943_00587"/>
<dbReference type="Pfam" id="PF00710">
    <property type="entry name" value="Asparaginase"/>
    <property type="match status" value="1"/>
</dbReference>
<name>M2Q4N9_9FIRM</name>
<feature type="active site" description="O-isoaspartyl threonine intermediate" evidence="2">
    <location>
        <position position="14"/>
    </location>
</feature>
<dbReference type="PATRIC" id="fig|999415.3.peg.584"/>
<feature type="domain" description="L-asparaginase N-terminal" evidence="4">
    <location>
        <begin position="5"/>
        <end position="188"/>
    </location>
</feature>
<dbReference type="SUPFAM" id="SSF53774">
    <property type="entry name" value="Glutaminase/Asparaginase"/>
    <property type="match status" value="1"/>
</dbReference>
<reference evidence="6 7" key="1">
    <citation type="submission" date="2013-02" db="EMBL/GenBank/DDBJ databases">
        <title>The Genome Sequence of Lactobacillus catenaformis F0143.</title>
        <authorList>
            <consortium name="The Broad Institute Genome Sequencing Platform"/>
            <person name="Earl A."/>
            <person name="Ward D."/>
            <person name="Feldgarden M."/>
            <person name="Gevers D."/>
            <person name="Izard J."/>
            <person name="Blanton J.M."/>
            <person name="Mathney J."/>
            <person name="Dewhirst F.E."/>
            <person name="Young S.K."/>
            <person name="Zeng Q."/>
            <person name="Gargeya S."/>
            <person name="Fitzgerald M."/>
            <person name="Haas B."/>
            <person name="Abouelleil A."/>
            <person name="Alvarado L."/>
            <person name="Arachchi H.M."/>
            <person name="Berlin A."/>
            <person name="Chapman S.B."/>
            <person name="Gearin G."/>
            <person name="Goldberg J."/>
            <person name="Griggs A."/>
            <person name="Gujja S."/>
            <person name="Hansen M."/>
            <person name="Heiman D."/>
            <person name="Howarth C."/>
            <person name="Larimer J."/>
            <person name="Lui A."/>
            <person name="MacDonald P.J.P."/>
            <person name="McCowen C."/>
            <person name="Montmayeur A."/>
            <person name="Murphy C."/>
            <person name="Neiman D."/>
            <person name="Pearson M."/>
            <person name="Priest M."/>
            <person name="Roberts A."/>
            <person name="Saif S."/>
            <person name="Shea T."/>
            <person name="Sisk P."/>
            <person name="Stolte C."/>
            <person name="Sykes S."/>
            <person name="Wortman J."/>
            <person name="Nusbaum C."/>
            <person name="Birren B."/>
        </authorList>
    </citation>
    <scope>NUCLEOTIDE SEQUENCE [LARGE SCALE GENOMIC DNA]</scope>
    <source>
        <strain evidence="6 7">OT 569</strain>
    </source>
</reference>
<dbReference type="NCBIfam" id="TIGR00519">
    <property type="entry name" value="asnASE_I"/>
    <property type="match status" value="1"/>
</dbReference>
<organism evidence="6 7">
    <name type="scientific">Eggerthia catenaformis OT 569 = DSM 20559</name>
    <dbReference type="NCBI Taxonomy" id="999415"/>
    <lineage>
        <taxon>Bacteria</taxon>
        <taxon>Bacillati</taxon>
        <taxon>Bacillota</taxon>
        <taxon>Erysipelotrichia</taxon>
        <taxon>Erysipelotrichales</taxon>
        <taxon>Coprobacillaceae</taxon>
        <taxon>Eggerthia</taxon>
    </lineage>
</organism>
<accession>M2Q4N9</accession>
<dbReference type="Gene3D" id="3.40.50.40">
    <property type="match status" value="1"/>
</dbReference>
<evidence type="ECO:0000256" key="2">
    <source>
        <dbReference type="PIRSR" id="PIRSR001220-1"/>
    </source>
</evidence>
<dbReference type="EMBL" id="AGEJ01000010">
    <property type="protein sequence ID" value="EMD17216.1"/>
    <property type="molecule type" value="Genomic_DNA"/>
</dbReference>
<gene>
    <name evidence="6" type="ORF">HMPREF9943_00587</name>
</gene>
<proteinExistence type="predicted"/>
<keyword evidence="7" id="KW-1185">Reference proteome</keyword>
<dbReference type="AlphaFoldDB" id="M2Q4N9"/>
<feature type="domain" description="Asparaginase/glutaminase C-terminal" evidence="5">
    <location>
        <begin position="206"/>
        <end position="322"/>
    </location>
</feature>
<evidence type="ECO:0000256" key="1">
    <source>
        <dbReference type="ARBA" id="ARBA00022801"/>
    </source>
</evidence>
<feature type="binding site" evidence="3">
    <location>
        <position position="56"/>
    </location>
    <ligand>
        <name>substrate</name>
    </ligand>
</feature>
<dbReference type="PIRSF" id="PIRSF001220">
    <property type="entry name" value="L-ASNase_gatD"/>
    <property type="match status" value="1"/>
</dbReference>
<sequence>MRHKKILIINTGGTLSAVMKEQGLSPDLSTLEMSQQLHMVAGDMELSLMDFRMVDSANIFPEDWTDLAGVIAEKKDDYDGIVVIHGTDTCAYSSSMLTFMLQNIDIPVVLTGSQLSIADPVADALENIRCSIYMAASGYPGIFVAFNRKVMLGCRVSKVRSLSFDAFESINYPDVASISALGLKINESAIPKRKGIFQLKTDYSNQVAIIKMFPGIQEKELEMFYHEGYKALYIEGYGLGGIPFLNHDFVSCAKKLIDKGMTILLGTQCRYEGSNMSIYETGRKAIEAGIIQAYDMSVEAAITKLMWVLGQTDDPKRIREYFSLSLSGEVTILNK</sequence>
<dbReference type="PROSITE" id="PS51732">
    <property type="entry name" value="ASN_GLN_ASE_3"/>
    <property type="match status" value="1"/>
</dbReference>
<dbReference type="eggNOG" id="COG0252">
    <property type="taxonomic scope" value="Bacteria"/>
</dbReference>
<dbReference type="InterPro" id="IPR040919">
    <property type="entry name" value="Asparaginase_C"/>
</dbReference>
<dbReference type="InterPro" id="IPR037152">
    <property type="entry name" value="L-asparaginase_N_sf"/>
</dbReference>
<dbReference type="InterPro" id="IPR027474">
    <property type="entry name" value="L-asparaginase_N"/>
</dbReference>
<dbReference type="Gene3D" id="3.40.50.1170">
    <property type="entry name" value="L-asparaginase, N-terminal domain"/>
    <property type="match status" value="1"/>
</dbReference>
<dbReference type="InterPro" id="IPR027473">
    <property type="entry name" value="L-asparaginase_C"/>
</dbReference>
<dbReference type="InterPro" id="IPR006034">
    <property type="entry name" value="Asparaginase/glutaminase-like"/>
</dbReference>
<evidence type="ECO:0000259" key="5">
    <source>
        <dbReference type="Pfam" id="PF17763"/>
    </source>
</evidence>
<dbReference type="Pfam" id="PF17763">
    <property type="entry name" value="Asparaginase_C"/>
    <property type="match status" value="1"/>
</dbReference>
<dbReference type="PANTHER" id="PTHR11707">
    <property type="entry name" value="L-ASPARAGINASE"/>
    <property type="match status" value="1"/>
</dbReference>
<dbReference type="InterPro" id="IPR006033">
    <property type="entry name" value="AsnA_fam"/>
</dbReference>
<keyword evidence="1" id="KW-0378">Hydrolase</keyword>
<evidence type="ECO:0000313" key="6">
    <source>
        <dbReference type="EMBL" id="EMD17216.1"/>
    </source>
</evidence>
<dbReference type="OrthoDB" id="9788068at2"/>
<dbReference type="InterPro" id="IPR041725">
    <property type="entry name" value="L-asparaginase_I"/>
</dbReference>
<dbReference type="PANTHER" id="PTHR11707:SF28">
    <property type="entry name" value="60 KDA LYSOPHOSPHOLIPASE"/>
    <property type="match status" value="1"/>
</dbReference>